<dbReference type="Pfam" id="PF13920">
    <property type="entry name" value="zf-C3HC4_3"/>
    <property type="match status" value="1"/>
</dbReference>
<dbReference type="SUPFAM" id="SSF117281">
    <property type="entry name" value="Kelch motif"/>
    <property type="match status" value="1"/>
</dbReference>
<dbReference type="InterPro" id="IPR001841">
    <property type="entry name" value="Znf_RING"/>
</dbReference>
<dbReference type="OrthoDB" id="9049620at2759"/>
<dbReference type="Gene3D" id="3.30.40.10">
    <property type="entry name" value="Zinc/RING finger domain, C3HC4 (zinc finger)"/>
    <property type="match status" value="1"/>
</dbReference>
<feature type="domain" description="RING-type" evidence="2">
    <location>
        <begin position="7"/>
        <end position="48"/>
    </location>
</feature>
<gene>
    <name evidence="3" type="ORF">SteCoe_7113</name>
</gene>
<keyword evidence="1" id="KW-0862">Zinc</keyword>
<name>A0A1R2CNB9_9CILI</name>
<dbReference type="InterPro" id="IPR013083">
    <property type="entry name" value="Znf_RING/FYVE/PHD"/>
</dbReference>
<dbReference type="SUPFAM" id="SSF57850">
    <property type="entry name" value="RING/U-box"/>
    <property type="match status" value="1"/>
</dbReference>
<proteinExistence type="predicted"/>
<dbReference type="InterPro" id="IPR015915">
    <property type="entry name" value="Kelch-typ_b-propeller"/>
</dbReference>
<reference evidence="3 4" key="1">
    <citation type="submission" date="2016-11" db="EMBL/GenBank/DDBJ databases">
        <title>The macronuclear genome of Stentor coeruleus: a giant cell with tiny introns.</title>
        <authorList>
            <person name="Slabodnick M."/>
            <person name="Ruby J.G."/>
            <person name="Reiff S.B."/>
            <person name="Swart E.C."/>
            <person name="Gosai S."/>
            <person name="Prabakaran S."/>
            <person name="Witkowska E."/>
            <person name="Larue G.E."/>
            <person name="Fisher S."/>
            <person name="Freeman R.M."/>
            <person name="Gunawardena J."/>
            <person name="Chu W."/>
            <person name="Stover N.A."/>
            <person name="Gregory B.D."/>
            <person name="Nowacki M."/>
            <person name="Derisi J."/>
            <person name="Roy S.W."/>
            <person name="Marshall W.F."/>
            <person name="Sood P."/>
        </authorList>
    </citation>
    <scope>NUCLEOTIDE SEQUENCE [LARGE SCALE GENOMIC DNA]</scope>
    <source>
        <strain evidence="3">WM001</strain>
    </source>
</reference>
<dbReference type="Gene3D" id="2.120.10.80">
    <property type="entry name" value="Kelch-type beta propeller"/>
    <property type="match status" value="1"/>
</dbReference>
<evidence type="ECO:0000313" key="3">
    <source>
        <dbReference type="EMBL" id="OMJ90524.1"/>
    </source>
</evidence>
<dbReference type="SMART" id="SM00184">
    <property type="entry name" value="RING"/>
    <property type="match status" value="1"/>
</dbReference>
<evidence type="ECO:0000313" key="4">
    <source>
        <dbReference type="Proteomes" id="UP000187209"/>
    </source>
</evidence>
<dbReference type="Proteomes" id="UP000187209">
    <property type="component" value="Unassembled WGS sequence"/>
</dbReference>
<evidence type="ECO:0000256" key="1">
    <source>
        <dbReference type="PROSITE-ProRule" id="PRU00175"/>
    </source>
</evidence>
<keyword evidence="1" id="KW-0863">Zinc-finger</keyword>
<sequence>MDFSEGCMICLEDYSHLKIPELLPCEHSICTNCRKNLSALSKECPYCRNPFEDSQIRPNNAFIRILLQQDIQILEDIKKLFNQRLDEIVDKEIEKQQETLKSIDKIEKDMINLFCILKESVIEVINDNLIAKFNVINNLDSEIEIMQNKLFDDNAPINIDMFNNDIENIREKYAKIDSNVSMKLLKSDLIIGKLGFAISQIQESINLELEDSRMALCSSSMTIKNIINKNSLQNRRPQVYYLFDPLPGLLNVYNIEKKSVMSVNHDFIVQESTIIQLHHDTICLMTSSHLLYIDSDKPTPYYVNLTKQVVGYCLGKYMGDLMIIGGEESEQTPLNRRRVMLRQNRKKWVGHASLNIPRVFATSESIKNRIYVFGGNSDCSIEYFAYGSWHLIQTKLLNTWSNILSCNDGENIYLLGGENYQSYSNSVCKFNIETLEIREVDKIINNIRKNFDTYAVYFNNEIFYNQGDKLFSYSINN</sequence>
<protein>
    <recommendedName>
        <fullName evidence="2">RING-type domain-containing protein</fullName>
    </recommendedName>
</protein>
<keyword evidence="4" id="KW-1185">Reference proteome</keyword>
<keyword evidence="1" id="KW-0479">Metal-binding</keyword>
<accession>A0A1R2CNB9</accession>
<dbReference type="PROSITE" id="PS50089">
    <property type="entry name" value="ZF_RING_2"/>
    <property type="match status" value="1"/>
</dbReference>
<dbReference type="GO" id="GO:0008270">
    <property type="term" value="F:zinc ion binding"/>
    <property type="evidence" value="ECO:0007669"/>
    <property type="project" value="UniProtKB-KW"/>
</dbReference>
<evidence type="ECO:0000259" key="2">
    <source>
        <dbReference type="PROSITE" id="PS50089"/>
    </source>
</evidence>
<comment type="caution">
    <text evidence="3">The sequence shown here is derived from an EMBL/GenBank/DDBJ whole genome shotgun (WGS) entry which is preliminary data.</text>
</comment>
<dbReference type="AlphaFoldDB" id="A0A1R2CNB9"/>
<organism evidence="3 4">
    <name type="scientific">Stentor coeruleus</name>
    <dbReference type="NCBI Taxonomy" id="5963"/>
    <lineage>
        <taxon>Eukaryota</taxon>
        <taxon>Sar</taxon>
        <taxon>Alveolata</taxon>
        <taxon>Ciliophora</taxon>
        <taxon>Postciliodesmatophora</taxon>
        <taxon>Heterotrichea</taxon>
        <taxon>Heterotrichida</taxon>
        <taxon>Stentoridae</taxon>
        <taxon>Stentor</taxon>
    </lineage>
</organism>
<dbReference type="EMBL" id="MPUH01000101">
    <property type="protein sequence ID" value="OMJ90524.1"/>
    <property type="molecule type" value="Genomic_DNA"/>
</dbReference>